<dbReference type="InterPro" id="IPR049492">
    <property type="entry name" value="BD-FAE-like_dom"/>
</dbReference>
<gene>
    <name evidence="3" type="primary">nlhH_3</name>
    <name evidence="3" type="ORF">Pla52n_20540</name>
</gene>
<reference evidence="3 4" key="1">
    <citation type="submission" date="2019-02" db="EMBL/GenBank/DDBJ databases">
        <title>Deep-cultivation of Planctomycetes and their phenomic and genomic characterization uncovers novel biology.</title>
        <authorList>
            <person name="Wiegand S."/>
            <person name="Jogler M."/>
            <person name="Boedeker C."/>
            <person name="Pinto D."/>
            <person name="Vollmers J."/>
            <person name="Rivas-Marin E."/>
            <person name="Kohn T."/>
            <person name="Peeters S.H."/>
            <person name="Heuer A."/>
            <person name="Rast P."/>
            <person name="Oberbeckmann S."/>
            <person name="Bunk B."/>
            <person name="Jeske O."/>
            <person name="Meyerdierks A."/>
            <person name="Storesund J.E."/>
            <person name="Kallscheuer N."/>
            <person name="Luecker S."/>
            <person name="Lage O.M."/>
            <person name="Pohl T."/>
            <person name="Merkel B.J."/>
            <person name="Hornburger P."/>
            <person name="Mueller R.-W."/>
            <person name="Bruemmer F."/>
            <person name="Labrenz M."/>
            <person name="Spormann A.M."/>
            <person name="Op Den Camp H."/>
            <person name="Overmann J."/>
            <person name="Amann R."/>
            <person name="Jetten M.S.M."/>
            <person name="Mascher T."/>
            <person name="Medema M.H."/>
            <person name="Devos D.P."/>
            <person name="Kaster A.-K."/>
            <person name="Ovreas L."/>
            <person name="Rohde M."/>
            <person name="Galperin M.Y."/>
            <person name="Jogler C."/>
        </authorList>
    </citation>
    <scope>NUCLEOTIDE SEQUENCE [LARGE SCALE GENOMIC DNA]</scope>
    <source>
        <strain evidence="3 4">Pla52n</strain>
    </source>
</reference>
<sequence length="314" mass="34112">MTVFSRLIAPADSLRTLVAAVLFVTLLLSSSDAQEVAPANETDQAGIRVLTDQQYGENLDGYGVCDVYLPATKAPATGYPVVMIVHGGGWISGDKWTVEGYARVLAKAGYAAITINYRLSPKHKFPAPLDDVRQALVWCTANAKKFSWDCSRVGLFGYSAGGHLSLLAGLLSERPFDEVQPTTTWPKDDQRWSQMPSIKAVCAGGPPCDFRTLPLDNTALSYFLGGSRREKPQVYEVASPITHVSPKAPPVQLIHGDKDAMVSISNSQDMLKALTAAGVDARMKTIANQGHMLTFMNQLTSQTMLGFFDEVLRK</sequence>
<dbReference type="PANTHER" id="PTHR48081:SF13">
    <property type="entry name" value="ALPHA_BETA HYDROLASE"/>
    <property type="match status" value="1"/>
</dbReference>
<evidence type="ECO:0000259" key="2">
    <source>
        <dbReference type="Pfam" id="PF20434"/>
    </source>
</evidence>
<dbReference type="GO" id="GO:0106435">
    <property type="term" value="F:carboxylesterase activity"/>
    <property type="evidence" value="ECO:0007669"/>
    <property type="project" value="UniProtKB-EC"/>
</dbReference>
<accession>A0A5C6B2G0</accession>
<dbReference type="EC" id="3.1.1.1" evidence="3"/>
<dbReference type="InterPro" id="IPR050300">
    <property type="entry name" value="GDXG_lipolytic_enzyme"/>
</dbReference>
<keyword evidence="4" id="KW-1185">Reference proteome</keyword>
<feature type="domain" description="BD-FAE-like" evidence="2">
    <location>
        <begin position="66"/>
        <end position="274"/>
    </location>
</feature>
<evidence type="ECO:0000256" key="1">
    <source>
        <dbReference type="ARBA" id="ARBA00022801"/>
    </source>
</evidence>
<organism evidence="3 4">
    <name type="scientific">Stieleria varia</name>
    <dbReference type="NCBI Taxonomy" id="2528005"/>
    <lineage>
        <taxon>Bacteria</taxon>
        <taxon>Pseudomonadati</taxon>
        <taxon>Planctomycetota</taxon>
        <taxon>Planctomycetia</taxon>
        <taxon>Pirellulales</taxon>
        <taxon>Pirellulaceae</taxon>
        <taxon>Stieleria</taxon>
    </lineage>
</organism>
<dbReference type="AlphaFoldDB" id="A0A5C6B2G0"/>
<protein>
    <submittedName>
        <fullName evidence="3">Carboxylesterase NlhH</fullName>
        <ecNumber evidence="3">3.1.1.1</ecNumber>
    </submittedName>
</protein>
<dbReference type="EMBL" id="SJPN01000002">
    <property type="protein sequence ID" value="TWU06333.1"/>
    <property type="molecule type" value="Genomic_DNA"/>
</dbReference>
<evidence type="ECO:0000313" key="3">
    <source>
        <dbReference type="EMBL" id="TWU06333.1"/>
    </source>
</evidence>
<dbReference type="Gene3D" id="3.40.50.1820">
    <property type="entry name" value="alpha/beta hydrolase"/>
    <property type="match status" value="1"/>
</dbReference>
<comment type="caution">
    <text evidence="3">The sequence shown here is derived from an EMBL/GenBank/DDBJ whole genome shotgun (WGS) entry which is preliminary data.</text>
</comment>
<proteinExistence type="predicted"/>
<dbReference type="RefSeq" id="WP_197454463.1">
    <property type="nucleotide sequence ID" value="NZ_CP151726.1"/>
</dbReference>
<evidence type="ECO:0000313" key="4">
    <source>
        <dbReference type="Proteomes" id="UP000320176"/>
    </source>
</evidence>
<dbReference type="Proteomes" id="UP000320176">
    <property type="component" value="Unassembled WGS sequence"/>
</dbReference>
<dbReference type="InterPro" id="IPR029058">
    <property type="entry name" value="AB_hydrolase_fold"/>
</dbReference>
<keyword evidence="1 3" id="KW-0378">Hydrolase</keyword>
<name>A0A5C6B2G0_9BACT</name>
<dbReference type="SUPFAM" id="SSF53474">
    <property type="entry name" value="alpha/beta-Hydrolases"/>
    <property type="match status" value="1"/>
</dbReference>
<dbReference type="PANTHER" id="PTHR48081">
    <property type="entry name" value="AB HYDROLASE SUPERFAMILY PROTEIN C4A8.06C"/>
    <property type="match status" value="1"/>
</dbReference>
<dbReference type="Pfam" id="PF20434">
    <property type="entry name" value="BD-FAE"/>
    <property type="match status" value="1"/>
</dbReference>